<dbReference type="SUPFAM" id="SSF51126">
    <property type="entry name" value="Pectin lyase-like"/>
    <property type="match status" value="1"/>
</dbReference>
<comment type="caution">
    <text evidence="3">The sequence shown here is derived from an EMBL/GenBank/DDBJ whole genome shotgun (WGS) entry which is preliminary data.</text>
</comment>
<dbReference type="EMBL" id="JACHFD010000016">
    <property type="protein sequence ID" value="MBB5352808.1"/>
    <property type="molecule type" value="Genomic_DNA"/>
</dbReference>
<dbReference type="RefSeq" id="WP_184020156.1">
    <property type="nucleotide sequence ID" value="NZ_JACHFD010000016.1"/>
</dbReference>
<feature type="chain" id="PRO_5032867708" evidence="2">
    <location>
        <begin position="25"/>
        <end position="695"/>
    </location>
</feature>
<keyword evidence="4" id="KW-1185">Reference proteome</keyword>
<reference evidence="3 4" key="1">
    <citation type="submission" date="2020-08" db="EMBL/GenBank/DDBJ databases">
        <title>Genomic Encyclopedia of Type Strains, Phase IV (KMG-IV): sequencing the most valuable type-strain genomes for metagenomic binning, comparative biology and taxonomic classification.</title>
        <authorList>
            <person name="Goeker M."/>
        </authorList>
    </citation>
    <scope>NUCLEOTIDE SEQUENCE [LARGE SCALE GENOMIC DNA]</scope>
    <source>
        <strain evidence="3 4">YC6886</strain>
    </source>
</reference>
<organism evidence="3 4">
    <name type="scientific">Haloferula luteola</name>
    <dbReference type="NCBI Taxonomy" id="595692"/>
    <lineage>
        <taxon>Bacteria</taxon>
        <taxon>Pseudomonadati</taxon>
        <taxon>Verrucomicrobiota</taxon>
        <taxon>Verrucomicrobiia</taxon>
        <taxon>Verrucomicrobiales</taxon>
        <taxon>Verrucomicrobiaceae</taxon>
        <taxon>Haloferula</taxon>
    </lineage>
</organism>
<keyword evidence="1 2" id="KW-0732">Signal</keyword>
<dbReference type="AlphaFoldDB" id="A0A840VDV0"/>
<protein>
    <submittedName>
        <fullName evidence="3">Autotransporter-associated beta strand protein</fullName>
    </submittedName>
</protein>
<evidence type="ECO:0000313" key="4">
    <source>
        <dbReference type="Proteomes" id="UP000557717"/>
    </source>
</evidence>
<name>A0A840VDV0_9BACT</name>
<sequence>MLWTRPVGFGTLLIGLFHASFATATDHYWNVESAEFAEAARWTGDGTLPGRNDAAIVNNGGTVLITGTPSSWTLSDLRAGDAAQTLGTFHLSGGRISSLGELRLGCGANATGHFLIDGGSITQYDRVTIGGREASQSQAGHGFLTLTGGSFSHRGDAFTVGSHTDSASAHGFGRIEHSGGTLEANGEFYLGNGSAGAGTLAAEYRLAGDGVVKATDWWVIGRNGATGHLSMTGGSLTKTGTTTALILGIGETGFGSLEQSGGSLTSLNSPVWFGEKGGTGSWRLSDEAHATVGKIYLSQGARSTGTLVLDGGTLEVIHFDGALSDPASPAQSTLHLNGGRLVALENDPNFLPASLSSVPIGPAGALIDSAGHDITVEAPLSTPPGSIDGGLTKLGDGALILRGSHHYHGPTLVKEGSLVLSGTLGEAPPPPPLLHPSIGTLTCGPLTLASSAELAIDLDPISGTSDLIQVDGAADLGGARLSLHLLQAGPFLPGSQFTLLEATHFIQGDLANASSGSRIEVDGHAFLIRYHNSRSLTLTIPAGELGLQYAEWAASHLPDITRRDPLDDPDGDGLENLLEFALCQDPQSTESTTLTSRFDTVEQAYHITLPVRGNILFTGGTPLVSEVVDGFMYQIEGSSLPGGPPDLEVTEVSQPLSDFLPELPEGWIYRSFRLGDPEHPPSRGFLRIRTEIATS</sequence>
<evidence type="ECO:0000256" key="2">
    <source>
        <dbReference type="SAM" id="SignalP"/>
    </source>
</evidence>
<proteinExistence type="predicted"/>
<evidence type="ECO:0000256" key="1">
    <source>
        <dbReference type="ARBA" id="ARBA00022729"/>
    </source>
</evidence>
<dbReference type="InterPro" id="IPR013425">
    <property type="entry name" value="Autotrns_rpt"/>
</dbReference>
<feature type="signal peptide" evidence="2">
    <location>
        <begin position="1"/>
        <end position="24"/>
    </location>
</feature>
<dbReference type="Proteomes" id="UP000557717">
    <property type="component" value="Unassembled WGS sequence"/>
</dbReference>
<dbReference type="NCBIfam" id="TIGR02601">
    <property type="entry name" value="autotrns_rpt"/>
    <property type="match status" value="1"/>
</dbReference>
<dbReference type="InterPro" id="IPR011050">
    <property type="entry name" value="Pectin_lyase_fold/virulence"/>
</dbReference>
<accession>A0A840VDV0</accession>
<evidence type="ECO:0000313" key="3">
    <source>
        <dbReference type="EMBL" id="MBB5352808.1"/>
    </source>
</evidence>
<gene>
    <name evidence="3" type="ORF">HNR46_003056</name>
</gene>